<dbReference type="OrthoDB" id="9803192at2"/>
<evidence type="ECO:0000259" key="4">
    <source>
        <dbReference type="PROSITE" id="PS51379"/>
    </source>
</evidence>
<dbReference type="InterPro" id="IPR051394">
    <property type="entry name" value="Glutamate_Synthase"/>
</dbReference>
<dbReference type="RefSeq" id="WP_013162366.1">
    <property type="nucleotide sequence ID" value="NC_014216.1"/>
</dbReference>
<dbReference type="InterPro" id="IPR036485">
    <property type="entry name" value="Glu_synth_asu_C_sf"/>
</dbReference>
<dbReference type="SUPFAM" id="SSF54862">
    <property type="entry name" value="4Fe-4S ferredoxins"/>
    <property type="match status" value="1"/>
</dbReference>
<dbReference type="AlphaFoldDB" id="D6Z5V3"/>
<dbReference type="GO" id="GO:0046872">
    <property type="term" value="F:metal ion binding"/>
    <property type="evidence" value="ECO:0007669"/>
    <property type="project" value="UniProtKB-KW"/>
</dbReference>
<dbReference type="EMBL" id="CP001940">
    <property type="protein sequence ID" value="ADH84835.1"/>
    <property type="molecule type" value="Genomic_DNA"/>
</dbReference>
<dbReference type="Gene3D" id="3.50.50.60">
    <property type="entry name" value="FAD/NAD(P)-binding domain"/>
    <property type="match status" value="1"/>
</dbReference>
<organism evidence="5 6">
    <name type="scientific">Desulfurivibrio alkaliphilus (strain DSM 19089 / UNIQEM U267 / AHT2)</name>
    <dbReference type="NCBI Taxonomy" id="589865"/>
    <lineage>
        <taxon>Bacteria</taxon>
        <taxon>Pseudomonadati</taxon>
        <taxon>Thermodesulfobacteriota</taxon>
        <taxon>Desulfobulbia</taxon>
        <taxon>Desulfobulbales</taxon>
        <taxon>Desulfobulbaceae</taxon>
        <taxon>Desulfurivibrio</taxon>
    </lineage>
</organism>
<dbReference type="Pfam" id="PF14691">
    <property type="entry name" value="Fer4_20"/>
    <property type="match status" value="1"/>
</dbReference>
<dbReference type="InterPro" id="IPR028261">
    <property type="entry name" value="DPD_II"/>
</dbReference>
<dbReference type="Gene3D" id="3.30.70.20">
    <property type="match status" value="1"/>
</dbReference>
<dbReference type="eggNOG" id="COG1145">
    <property type="taxonomic scope" value="Bacteria"/>
</dbReference>
<dbReference type="GO" id="GO:0016491">
    <property type="term" value="F:oxidoreductase activity"/>
    <property type="evidence" value="ECO:0007669"/>
    <property type="project" value="InterPro"/>
</dbReference>
<dbReference type="InterPro" id="IPR017900">
    <property type="entry name" value="4Fe4S_Fe_S_CS"/>
</dbReference>
<evidence type="ECO:0000256" key="3">
    <source>
        <dbReference type="ARBA" id="ARBA00023014"/>
    </source>
</evidence>
<dbReference type="SUPFAM" id="SSF51971">
    <property type="entry name" value="Nucleotide-binding domain"/>
    <property type="match status" value="1"/>
</dbReference>
<dbReference type="eggNOG" id="COG0070">
    <property type="taxonomic scope" value="Bacteria"/>
</dbReference>
<dbReference type="HOGENOM" id="CLU_020204_0_0_7"/>
<dbReference type="KEGG" id="dak:DaAHT2_0122"/>
<dbReference type="InParanoid" id="D6Z5V3"/>
<dbReference type="PANTHER" id="PTHR43100:SF1">
    <property type="entry name" value="GLUTAMATE SYNTHASE [NADPH] SMALL CHAIN"/>
    <property type="match status" value="1"/>
</dbReference>
<evidence type="ECO:0000256" key="1">
    <source>
        <dbReference type="ARBA" id="ARBA00022723"/>
    </source>
</evidence>
<evidence type="ECO:0000313" key="5">
    <source>
        <dbReference type="EMBL" id="ADH84835.1"/>
    </source>
</evidence>
<proteinExistence type="predicted"/>
<protein>
    <submittedName>
        <fullName evidence="5">FAD dependent oxidoreductase</fullName>
    </submittedName>
</protein>
<dbReference type="InterPro" id="IPR017896">
    <property type="entry name" value="4Fe4S_Fe-S-bd"/>
</dbReference>
<dbReference type="STRING" id="589865.DaAHT2_0122"/>
<name>D6Z5V3_DESAT</name>
<dbReference type="Proteomes" id="UP000001508">
    <property type="component" value="Chromosome"/>
</dbReference>
<dbReference type="Pfam" id="PF13450">
    <property type="entry name" value="NAD_binding_8"/>
    <property type="match status" value="1"/>
</dbReference>
<dbReference type="InterPro" id="IPR009051">
    <property type="entry name" value="Helical_ferredxn"/>
</dbReference>
<evidence type="ECO:0000313" key="6">
    <source>
        <dbReference type="Proteomes" id="UP000001508"/>
    </source>
</evidence>
<accession>D6Z5V3</accession>
<keyword evidence="1" id="KW-0479">Metal-binding</keyword>
<sequence length="680" mass="73767">MKIVGSIDGKRVSSRELEERVQAAVNGGAHELEIEARGQHGIGGRIWPKHAPVKLRVQGPIGQRLGAMGMMGTEIVAEGGASDDVGWLNCGAKITVLGDVTNGAHNAGAQGVLYVQGGGGARCDTMTKHNPRFEPLQSWYFRDVGDSFAEFKAGGIAVVCGVNPRHPENVLGYRPCVGMVGGVVYFRGNTKGYSEKDVQLLELTEADWQWLTDHIKPYLAAIDRLDYLPELTKSAADWHKLIAYTPAEKKQRSSHRLATWEFRRSQWEPAVGKGGIFGDMIERPFTLLPFITTGQERRFKPVWNNEKQLPPCVAVCPSDIPSHRRFQLLRQGKRQEALDLVLQYSPLAATVCGELCPNICMKACSRKVVDQPLDIKGLGRASRNLTLPKPATASGKQVAVIGGGPAGLSATWQLWLKGHRVTLYEAGSRLGGRLWQSVEQGKVAADILEEDLGRISAGGMTIHLDTTVDADRFKSLRQEHDGIIIACGAQDKEGTGLAFVGPEIHHQQGKIKTNQHGQTDELKVFAAGDVVSRGLPTHLIGSGRRAALALNALLTDSQYHPESRPTIPYAGLKLEYFAFQRGECTTADGRGSGNGNPIIGPVIPTAPPAATPESEAIRCVSCGLCRDCHICENTCHYGAISRRDLGEGEFEYVVDPDRCIGCGFCAGTCPCGIWEMEENI</sequence>
<keyword evidence="3" id="KW-0411">Iron-sulfur</keyword>
<feature type="domain" description="4Fe-4S ferredoxin-type" evidence="4">
    <location>
        <begin position="650"/>
        <end position="679"/>
    </location>
</feature>
<dbReference type="Gene3D" id="2.160.20.60">
    <property type="entry name" value="Glutamate synthase, alpha subunit, C-terminal domain"/>
    <property type="match status" value="1"/>
</dbReference>
<dbReference type="eggNOG" id="COG0493">
    <property type="taxonomic scope" value="Bacteria"/>
</dbReference>
<gene>
    <name evidence="5" type="ordered locus">DaAHT2_0122</name>
</gene>
<dbReference type="PROSITE" id="PS00198">
    <property type="entry name" value="4FE4S_FER_1"/>
    <property type="match status" value="1"/>
</dbReference>
<dbReference type="PANTHER" id="PTHR43100">
    <property type="entry name" value="GLUTAMATE SYNTHASE [NADPH] SMALL CHAIN"/>
    <property type="match status" value="1"/>
</dbReference>
<keyword evidence="6" id="KW-1185">Reference proteome</keyword>
<dbReference type="PROSITE" id="PS51379">
    <property type="entry name" value="4FE4S_FER_2"/>
    <property type="match status" value="1"/>
</dbReference>
<dbReference type="SUPFAM" id="SSF69336">
    <property type="entry name" value="Alpha subunit of glutamate synthase, C-terminal domain"/>
    <property type="match status" value="1"/>
</dbReference>
<reference evidence="6" key="1">
    <citation type="submission" date="2010-02" db="EMBL/GenBank/DDBJ databases">
        <title>Complete sequence of Desulfurivibrio alkaliphilus AHT2.</title>
        <authorList>
            <consortium name="US DOE Joint Genome Institute"/>
            <person name="Pitluck S."/>
            <person name="Chertkov O."/>
            <person name="Detter J.C."/>
            <person name="Han C."/>
            <person name="Tapia R."/>
            <person name="Larimer F."/>
            <person name="Land M."/>
            <person name="Hauser L."/>
            <person name="Kyrpides N."/>
            <person name="Mikhailova N."/>
            <person name="Sorokin D.Y."/>
            <person name="Muyzer G."/>
            <person name="Woyke T."/>
        </authorList>
    </citation>
    <scope>NUCLEOTIDE SEQUENCE [LARGE SCALE GENOMIC DNA]</scope>
    <source>
        <strain evidence="6">DSM 19089 / UNIQEM U267 / AHT2</strain>
    </source>
</reference>
<dbReference type="InterPro" id="IPR036188">
    <property type="entry name" value="FAD/NAD-bd_sf"/>
</dbReference>
<dbReference type="Gene3D" id="1.10.1060.10">
    <property type="entry name" value="Alpha-helical ferredoxin"/>
    <property type="match status" value="1"/>
</dbReference>
<evidence type="ECO:0000256" key="2">
    <source>
        <dbReference type="ARBA" id="ARBA00023004"/>
    </source>
</evidence>
<dbReference type="GO" id="GO:0051536">
    <property type="term" value="F:iron-sulfur cluster binding"/>
    <property type="evidence" value="ECO:0007669"/>
    <property type="project" value="UniProtKB-KW"/>
</dbReference>
<keyword evidence="2" id="KW-0408">Iron</keyword>
<dbReference type="Pfam" id="PF12838">
    <property type="entry name" value="Fer4_7"/>
    <property type="match status" value="1"/>
</dbReference>
<dbReference type="PRINTS" id="PR00419">
    <property type="entry name" value="ADXRDTASE"/>
</dbReference>